<keyword evidence="4 9" id="KW-0812">Transmembrane</keyword>
<comment type="caution">
    <text evidence="10">The sequence shown here is derived from an EMBL/GenBank/DDBJ whole genome shotgun (WGS) entry which is preliminary data.</text>
</comment>
<evidence type="ECO:0000256" key="2">
    <source>
        <dbReference type="ARBA" id="ARBA00022448"/>
    </source>
</evidence>
<organism evidence="10 11">
    <name type="scientific">Candidatus Portnoybacteria bacterium RBG_13_41_18</name>
    <dbReference type="NCBI Taxonomy" id="1801991"/>
    <lineage>
        <taxon>Bacteria</taxon>
        <taxon>Candidatus Portnoyibacteriota</taxon>
    </lineage>
</organism>
<evidence type="ECO:0000256" key="9">
    <source>
        <dbReference type="HAMAP-Rule" id="MF_00422"/>
    </source>
</evidence>
<keyword evidence="8 9" id="KW-0472">Membrane</keyword>
<accession>A0A1G2FB24</accession>
<evidence type="ECO:0000256" key="3">
    <source>
        <dbReference type="ARBA" id="ARBA00022475"/>
    </source>
</evidence>
<evidence type="ECO:0000256" key="7">
    <source>
        <dbReference type="ARBA" id="ARBA00023010"/>
    </source>
</evidence>
<reference evidence="10 11" key="1">
    <citation type="journal article" date="2016" name="Nat. Commun.">
        <title>Thousands of microbial genomes shed light on interconnected biogeochemical processes in an aquifer system.</title>
        <authorList>
            <person name="Anantharaman K."/>
            <person name="Brown C.T."/>
            <person name="Hug L.A."/>
            <person name="Sharon I."/>
            <person name="Castelle C.J."/>
            <person name="Probst A.J."/>
            <person name="Thomas B.C."/>
            <person name="Singh A."/>
            <person name="Wilkins M.J."/>
            <person name="Karaoz U."/>
            <person name="Brodie E.L."/>
            <person name="Williams K.H."/>
            <person name="Hubbard S.S."/>
            <person name="Banfield J.F."/>
        </authorList>
    </citation>
    <scope>NUCLEOTIDE SEQUENCE [LARGE SCALE GENOMIC DNA]</scope>
</reference>
<dbReference type="PANTHER" id="PTHR33910">
    <property type="entry name" value="PROTEIN TRANSLOCASE SUBUNIT SECE"/>
    <property type="match status" value="1"/>
</dbReference>
<dbReference type="InterPro" id="IPR038379">
    <property type="entry name" value="SecE_sf"/>
</dbReference>
<keyword evidence="2 9" id="KW-0813">Transport</keyword>
<evidence type="ECO:0000256" key="4">
    <source>
        <dbReference type="ARBA" id="ARBA00022692"/>
    </source>
</evidence>
<evidence type="ECO:0000313" key="10">
    <source>
        <dbReference type="EMBL" id="OGZ34788.1"/>
    </source>
</evidence>
<dbReference type="Gene3D" id="1.20.5.1030">
    <property type="entry name" value="Preprotein translocase secy subunit"/>
    <property type="match status" value="1"/>
</dbReference>
<dbReference type="GO" id="GO:0009306">
    <property type="term" value="P:protein secretion"/>
    <property type="evidence" value="ECO:0007669"/>
    <property type="project" value="UniProtKB-UniRule"/>
</dbReference>
<dbReference type="HAMAP" id="MF_00422">
    <property type="entry name" value="SecE"/>
    <property type="match status" value="1"/>
</dbReference>
<dbReference type="PANTHER" id="PTHR33910:SF1">
    <property type="entry name" value="PROTEIN TRANSLOCASE SUBUNIT SECE"/>
    <property type="match status" value="1"/>
</dbReference>
<dbReference type="GO" id="GO:0006605">
    <property type="term" value="P:protein targeting"/>
    <property type="evidence" value="ECO:0007669"/>
    <property type="project" value="UniProtKB-UniRule"/>
</dbReference>
<evidence type="ECO:0000313" key="11">
    <source>
        <dbReference type="Proteomes" id="UP000177725"/>
    </source>
</evidence>
<dbReference type="GO" id="GO:0008320">
    <property type="term" value="F:protein transmembrane transporter activity"/>
    <property type="evidence" value="ECO:0007669"/>
    <property type="project" value="UniProtKB-UniRule"/>
</dbReference>
<keyword evidence="3 9" id="KW-1003">Cell membrane</keyword>
<dbReference type="AlphaFoldDB" id="A0A1G2FB24"/>
<dbReference type="GO" id="GO:0005886">
    <property type="term" value="C:plasma membrane"/>
    <property type="evidence" value="ECO:0007669"/>
    <property type="project" value="UniProtKB-SubCell"/>
</dbReference>
<dbReference type="EMBL" id="MHMV01000009">
    <property type="protein sequence ID" value="OGZ34788.1"/>
    <property type="molecule type" value="Genomic_DNA"/>
</dbReference>
<dbReference type="GO" id="GO:0065002">
    <property type="term" value="P:intracellular protein transmembrane transport"/>
    <property type="evidence" value="ECO:0007669"/>
    <property type="project" value="UniProtKB-UniRule"/>
</dbReference>
<comment type="function">
    <text evidence="9">Essential subunit of the Sec protein translocation channel SecYEG. Clamps together the 2 halves of SecY. May contact the channel plug during translocation.</text>
</comment>
<dbReference type="NCBIfam" id="TIGR00964">
    <property type="entry name" value="secE_bact"/>
    <property type="match status" value="1"/>
</dbReference>
<evidence type="ECO:0000256" key="6">
    <source>
        <dbReference type="ARBA" id="ARBA00022989"/>
    </source>
</evidence>
<comment type="subcellular location">
    <subcellularLocation>
        <location evidence="9">Cell membrane</location>
        <topology evidence="9">Single-pass membrane protein</topology>
    </subcellularLocation>
    <subcellularLocation>
        <location evidence="1">Membrane</location>
    </subcellularLocation>
</comment>
<comment type="similarity">
    <text evidence="9">Belongs to the SecE/SEC61-gamma family.</text>
</comment>
<name>A0A1G2FB24_9BACT</name>
<proteinExistence type="inferred from homology"/>
<keyword evidence="5 9" id="KW-0653">Protein transport</keyword>
<protein>
    <recommendedName>
        <fullName evidence="9">Protein translocase subunit SecE</fullName>
    </recommendedName>
</protein>
<comment type="subunit">
    <text evidence="9">Component of the Sec protein translocase complex. Heterotrimer consisting of SecY, SecE and SecG subunits. The heterotrimers can form oligomers, although 1 heterotrimer is thought to be able to translocate proteins. Interacts with the ribosome. Interacts with SecDF, and other proteins may be involved. Interacts with SecA.</text>
</comment>
<evidence type="ECO:0000256" key="1">
    <source>
        <dbReference type="ARBA" id="ARBA00004370"/>
    </source>
</evidence>
<evidence type="ECO:0000256" key="5">
    <source>
        <dbReference type="ARBA" id="ARBA00022927"/>
    </source>
</evidence>
<dbReference type="PROSITE" id="PS01067">
    <property type="entry name" value="SECE_SEC61G"/>
    <property type="match status" value="1"/>
</dbReference>
<feature type="transmembrane region" description="Helical" evidence="9">
    <location>
        <begin position="30"/>
        <end position="52"/>
    </location>
</feature>
<sequence length="61" mass="7073">MLSKILNFFKEVRIELKKVTWPTRQETIRYTLLVLGVSAGVAIFLGGLDYIFSYLMTKFVL</sequence>
<dbReference type="InterPro" id="IPR005807">
    <property type="entry name" value="SecE_bac"/>
</dbReference>
<keyword evidence="7 9" id="KW-0811">Translocation</keyword>
<dbReference type="Pfam" id="PF00584">
    <property type="entry name" value="SecE"/>
    <property type="match status" value="1"/>
</dbReference>
<keyword evidence="6 9" id="KW-1133">Transmembrane helix</keyword>
<evidence type="ECO:0000256" key="8">
    <source>
        <dbReference type="ARBA" id="ARBA00023136"/>
    </source>
</evidence>
<dbReference type="InterPro" id="IPR001901">
    <property type="entry name" value="Translocase_SecE/Sec61-g"/>
</dbReference>
<dbReference type="Proteomes" id="UP000177725">
    <property type="component" value="Unassembled WGS sequence"/>
</dbReference>
<dbReference type="GO" id="GO:0043952">
    <property type="term" value="P:protein transport by the Sec complex"/>
    <property type="evidence" value="ECO:0007669"/>
    <property type="project" value="UniProtKB-UniRule"/>
</dbReference>
<gene>
    <name evidence="9" type="primary">secE</name>
    <name evidence="10" type="ORF">A2174_02875</name>
</gene>